<keyword evidence="5" id="KW-1185">Reference proteome</keyword>
<keyword evidence="1" id="KW-0472">Membrane</keyword>
<dbReference type="EMBL" id="LJFS01000009">
    <property type="protein sequence ID" value="KPG34911.1"/>
    <property type="molecule type" value="Genomic_DNA"/>
</dbReference>
<comment type="caution">
    <text evidence="2">The sequence shown here is derived from an EMBL/GenBank/DDBJ whole genome shotgun (WGS) entry which is preliminary data.</text>
</comment>
<sequence>MWWRHIPAVMVLGLLPAIWFDPDTVADVLLLVAALAAWTFTVMYLARSAWWVRAVGRGLVAACLALSLVLSQNAVSTWWGEDYPWRAHIRGLLYAGLAYALIRLTFALRRIQDRK</sequence>
<proteinExistence type="predicted"/>
<organism evidence="2 4">
    <name type="scientific">Mycobacteroides immunogenum</name>
    <dbReference type="NCBI Taxonomy" id="83262"/>
    <lineage>
        <taxon>Bacteria</taxon>
        <taxon>Bacillati</taxon>
        <taxon>Actinomycetota</taxon>
        <taxon>Actinomycetes</taxon>
        <taxon>Mycobacteriales</taxon>
        <taxon>Mycobacteriaceae</taxon>
        <taxon>Mycobacteroides</taxon>
    </lineage>
</organism>
<dbReference type="Pfam" id="PF23778">
    <property type="entry name" value="Phage_holin_2"/>
    <property type="match status" value="1"/>
</dbReference>
<feature type="transmembrane region" description="Helical" evidence="1">
    <location>
        <begin position="91"/>
        <end position="108"/>
    </location>
</feature>
<dbReference type="AlphaFoldDB" id="A0A7V8LLR5"/>
<gene>
    <name evidence="2" type="ORF">AN908_21695</name>
    <name evidence="3" type="ORF">AN912_09730</name>
</gene>
<reference evidence="4 5" key="1">
    <citation type="submission" date="2015-09" db="EMBL/GenBank/DDBJ databases">
        <title>Genome Sequences of Mycobacterium immunogenum Isolates, Recuperated from a Chloraminated Drinking Water Distribution System Simulator Subjected to Episodes of Nitrification.</title>
        <authorList>
            <person name="Gomez-Alvarez V."/>
            <person name="Revetta R.P."/>
        </authorList>
    </citation>
    <scope>NUCLEOTIDE SEQUENCE [LARGE SCALE GENOMIC DNA]</scope>
    <source>
        <strain evidence="2 4">H008</strain>
        <strain evidence="3 5">H076</strain>
    </source>
</reference>
<evidence type="ECO:0008006" key="6">
    <source>
        <dbReference type="Google" id="ProtNLM"/>
    </source>
</evidence>
<feature type="transmembrane region" description="Helical" evidence="1">
    <location>
        <begin position="58"/>
        <end position="79"/>
    </location>
</feature>
<evidence type="ECO:0000313" key="5">
    <source>
        <dbReference type="Proteomes" id="UP000037962"/>
    </source>
</evidence>
<protein>
    <recommendedName>
        <fullName evidence="6">Transmembrane protein</fullName>
    </recommendedName>
</protein>
<evidence type="ECO:0000313" key="3">
    <source>
        <dbReference type="EMBL" id="KPG34911.1"/>
    </source>
</evidence>
<dbReference type="InterPro" id="IPR056964">
    <property type="entry name" value="Phage_holin"/>
</dbReference>
<accession>A0A7V8LLR5</accession>
<feature type="transmembrane region" description="Helical" evidence="1">
    <location>
        <begin position="28"/>
        <end position="46"/>
    </location>
</feature>
<dbReference type="Proteomes" id="UP000037962">
    <property type="component" value="Unassembled WGS sequence"/>
</dbReference>
<keyword evidence="1" id="KW-1133">Transmembrane helix</keyword>
<dbReference type="Proteomes" id="UP000037843">
    <property type="component" value="Unassembled WGS sequence"/>
</dbReference>
<name>A0A7V8LLR5_9MYCO</name>
<dbReference type="EMBL" id="LJFO01000013">
    <property type="protein sequence ID" value="KPG06404.1"/>
    <property type="molecule type" value="Genomic_DNA"/>
</dbReference>
<evidence type="ECO:0000313" key="4">
    <source>
        <dbReference type="Proteomes" id="UP000037843"/>
    </source>
</evidence>
<evidence type="ECO:0000256" key="1">
    <source>
        <dbReference type="SAM" id="Phobius"/>
    </source>
</evidence>
<keyword evidence="1" id="KW-0812">Transmembrane</keyword>
<evidence type="ECO:0000313" key="2">
    <source>
        <dbReference type="EMBL" id="KPG06404.1"/>
    </source>
</evidence>